<dbReference type="Pfam" id="PF01081">
    <property type="entry name" value="Aldolase"/>
    <property type="match status" value="1"/>
</dbReference>
<evidence type="ECO:0000256" key="1">
    <source>
        <dbReference type="ARBA" id="ARBA00004761"/>
    </source>
</evidence>
<dbReference type="InterPro" id="IPR000887">
    <property type="entry name" value="Aldlse_KDPG_KHG"/>
</dbReference>
<keyword evidence="7" id="KW-1185">Reference proteome</keyword>
<accession>A0A949N4L0</accession>
<dbReference type="AlphaFoldDB" id="A0A949N4L0"/>
<dbReference type="PANTHER" id="PTHR30246:SF1">
    <property type="entry name" value="2-DEHYDRO-3-DEOXY-6-PHOSPHOGALACTONATE ALDOLASE-RELATED"/>
    <property type="match status" value="1"/>
</dbReference>
<protein>
    <submittedName>
        <fullName evidence="6">Bifunctional 4-hydroxy-2-oxoglutarate aldolase/2-dehydro-3-deoxy-phosphogluconate aldolase</fullName>
    </submittedName>
</protein>
<comment type="similarity">
    <text evidence="2">Belongs to the KHG/KDPG aldolase family.</text>
</comment>
<dbReference type="Proteomes" id="UP000694501">
    <property type="component" value="Unassembled WGS sequence"/>
</dbReference>
<evidence type="ECO:0000256" key="5">
    <source>
        <dbReference type="ARBA" id="ARBA00023277"/>
    </source>
</evidence>
<keyword evidence="4" id="KW-0456">Lyase</keyword>
<dbReference type="EMBL" id="JAELVF020000001">
    <property type="protein sequence ID" value="MBU7597067.1"/>
    <property type="molecule type" value="Genomic_DNA"/>
</dbReference>
<sequence length="217" mass="22174">MSGSQITPADLAQQLSADPLIAMITEPESPAVPTVTEELGRAGIRAVEITLTSPNALRTLSESVATEATLVGAGTIRDAETVKRAVDAGAHYLLTPGVIPEVLAAAGDLGVPVVCGAFTTTEVMEAHRLGAALVKLFPARMGGPAYLASLTMAFPDIPIVPTGGITADDLADYFAVGAHAAALGRPLVGDSLRGGDLTGVRERSQALLEVARSARPE</sequence>
<evidence type="ECO:0000256" key="4">
    <source>
        <dbReference type="ARBA" id="ARBA00023239"/>
    </source>
</evidence>
<proteinExistence type="inferred from homology"/>
<evidence type="ECO:0000313" key="6">
    <source>
        <dbReference type="EMBL" id="MBU7597067.1"/>
    </source>
</evidence>
<dbReference type="GO" id="GO:0016829">
    <property type="term" value="F:lyase activity"/>
    <property type="evidence" value="ECO:0007669"/>
    <property type="project" value="UniProtKB-KW"/>
</dbReference>
<name>A0A949N4L0_9ACTN</name>
<comment type="pathway">
    <text evidence="1">Carbohydrate acid metabolism.</text>
</comment>
<gene>
    <name evidence="6" type="ORF">JGS22_005300</name>
</gene>
<reference evidence="6" key="1">
    <citation type="submission" date="2021-06" db="EMBL/GenBank/DDBJ databases">
        <title>Sequencing of actinobacteria type strains.</title>
        <authorList>
            <person name="Nguyen G.-S."/>
            <person name="Wentzel A."/>
        </authorList>
    </citation>
    <scope>NUCLEOTIDE SEQUENCE</scope>
    <source>
        <strain evidence="6">P38-E01</strain>
    </source>
</reference>
<keyword evidence="5" id="KW-0119">Carbohydrate metabolism</keyword>
<evidence type="ECO:0000256" key="3">
    <source>
        <dbReference type="ARBA" id="ARBA00011233"/>
    </source>
</evidence>
<dbReference type="SUPFAM" id="SSF51569">
    <property type="entry name" value="Aldolase"/>
    <property type="match status" value="1"/>
</dbReference>
<dbReference type="Gene3D" id="3.20.20.70">
    <property type="entry name" value="Aldolase class I"/>
    <property type="match status" value="1"/>
</dbReference>
<dbReference type="InterPro" id="IPR031338">
    <property type="entry name" value="KDPG/KHG_AS_2"/>
</dbReference>
<dbReference type="PROSITE" id="PS00160">
    <property type="entry name" value="ALDOLASE_KDPG_KHG_2"/>
    <property type="match status" value="1"/>
</dbReference>
<comment type="subunit">
    <text evidence="3">Homotrimer.</text>
</comment>
<dbReference type="RefSeq" id="WP_211042540.1">
    <property type="nucleotide sequence ID" value="NZ_JAELVF020000001.1"/>
</dbReference>
<evidence type="ECO:0000256" key="2">
    <source>
        <dbReference type="ARBA" id="ARBA00006906"/>
    </source>
</evidence>
<comment type="caution">
    <text evidence="6">The sequence shown here is derived from an EMBL/GenBank/DDBJ whole genome shotgun (WGS) entry which is preliminary data.</text>
</comment>
<dbReference type="InterPro" id="IPR013785">
    <property type="entry name" value="Aldolase_TIM"/>
</dbReference>
<dbReference type="PANTHER" id="PTHR30246">
    <property type="entry name" value="2-KETO-3-DEOXY-6-PHOSPHOGLUCONATE ALDOLASE"/>
    <property type="match status" value="1"/>
</dbReference>
<evidence type="ECO:0000313" key="7">
    <source>
        <dbReference type="Proteomes" id="UP000694501"/>
    </source>
</evidence>
<organism evidence="6 7">
    <name type="scientific">Streptomyces tardus</name>
    <dbReference type="NCBI Taxonomy" id="2780544"/>
    <lineage>
        <taxon>Bacteria</taxon>
        <taxon>Bacillati</taxon>
        <taxon>Actinomycetota</taxon>
        <taxon>Actinomycetes</taxon>
        <taxon>Kitasatosporales</taxon>
        <taxon>Streptomycetaceae</taxon>
        <taxon>Streptomyces</taxon>
    </lineage>
</organism>
<dbReference type="CDD" id="cd00452">
    <property type="entry name" value="KDPG_aldolase"/>
    <property type="match status" value="1"/>
</dbReference>